<keyword evidence="5" id="KW-1185">Reference proteome</keyword>
<dbReference type="InterPro" id="IPR056490">
    <property type="entry name" value="Rcc01698_C"/>
</dbReference>
<evidence type="ECO:0000313" key="4">
    <source>
        <dbReference type="EMBL" id="SMO59007.1"/>
    </source>
</evidence>
<dbReference type="InterPro" id="IPR025195">
    <property type="entry name" value="GTA_TIM_dom"/>
</dbReference>
<dbReference type="SUPFAM" id="SSF51445">
    <property type="entry name" value="(Trans)glycosidases"/>
    <property type="match status" value="1"/>
</dbReference>
<evidence type="ECO:0000259" key="1">
    <source>
        <dbReference type="Pfam" id="PF13547"/>
    </source>
</evidence>
<evidence type="ECO:0000259" key="2">
    <source>
        <dbReference type="Pfam" id="PF13550"/>
    </source>
</evidence>
<dbReference type="RefSeq" id="WP_142662532.1">
    <property type="nucleotide sequence ID" value="NZ_FXTK01000004.1"/>
</dbReference>
<evidence type="ECO:0000259" key="3">
    <source>
        <dbReference type="Pfam" id="PF23666"/>
    </source>
</evidence>
<evidence type="ECO:0000313" key="5">
    <source>
        <dbReference type="Proteomes" id="UP000319014"/>
    </source>
</evidence>
<dbReference type="Pfam" id="PF13550">
    <property type="entry name" value="Phage-tail_3"/>
    <property type="match status" value="1"/>
</dbReference>
<feature type="domain" description="Tip attachment protein J" evidence="2">
    <location>
        <begin position="792"/>
        <end position="954"/>
    </location>
</feature>
<dbReference type="Pfam" id="PF13547">
    <property type="entry name" value="GTA_TIM"/>
    <property type="match status" value="1"/>
</dbReference>
<feature type="domain" description="Rcc01698-like C-terminal" evidence="3">
    <location>
        <begin position="1046"/>
        <end position="1146"/>
    </location>
</feature>
<reference evidence="4 5" key="1">
    <citation type="submission" date="2017-05" db="EMBL/GenBank/DDBJ databases">
        <authorList>
            <person name="Varghese N."/>
            <person name="Submissions S."/>
        </authorList>
    </citation>
    <scope>NUCLEOTIDE SEQUENCE [LARGE SCALE GENOMIC DNA]</scope>
    <source>
        <strain evidence="4 5">DSM 100094</strain>
    </source>
</reference>
<dbReference type="InterPro" id="IPR032876">
    <property type="entry name" value="J_dom"/>
</dbReference>
<dbReference type="OrthoDB" id="8445115at2"/>
<organism evidence="4 5">
    <name type="scientific">Paracoccus laeviglucosivorans</name>
    <dbReference type="NCBI Taxonomy" id="1197861"/>
    <lineage>
        <taxon>Bacteria</taxon>
        <taxon>Pseudomonadati</taxon>
        <taxon>Pseudomonadota</taxon>
        <taxon>Alphaproteobacteria</taxon>
        <taxon>Rhodobacterales</taxon>
        <taxon>Paracoccaceae</taxon>
        <taxon>Paracoccus</taxon>
    </lineage>
</organism>
<dbReference type="Gene3D" id="3.20.20.80">
    <property type="entry name" value="Glycosidases"/>
    <property type="match status" value="1"/>
</dbReference>
<feature type="domain" description="GTA TIM-barrel-like" evidence="1">
    <location>
        <begin position="435"/>
        <end position="733"/>
    </location>
</feature>
<dbReference type="Proteomes" id="UP000319014">
    <property type="component" value="Unassembled WGS sequence"/>
</dbReference>
<dbReference type="Pfam" id="PF23666">
    <property type="entry name" value="Rcc01698_C"/>
    <property type="match status" value="1"/>
</dbReference>
<protein>
    <submittedName>
        <fullName evidence="4">Phage tail protein</fullName>
    </submittedName>
</protein>
<dbReference type="CDD" id="cd19607">
    <property type="entry name" value="GTA_TIM-barrel-like"/>
    <property type="match status" value="1"/>
</dbReference>
<gene>
    <name evidence="4" type="ORF">SAMN06265221_104339</name>
</gene>
<dbReference type="InterPro" id="IPR017853">
    <property type="entry name" value="GH"/>
</dbReference>
<accession>A0A521CHS1</accession>
<name>A0A521CHS1_9RHOB</name>
<proteinExistence type="predicted"/>
<dbReference type="EMBL" id="FXTK01000004">
    <property type="protein sequence ID" value="SMO59007.1"/>
    <property type="molecule type" value="Genomic_DNA"/>
</dbReference>
<sequence>MATILLAAAGASIGAGFGSAVLGLSGAVIGRAVGATLGRVIDQRLLGAGSKAVETGRVDRMRIQTAGEGQPIPRVWGQMRLLGHTIWSGPLVETRRKQGGGKGTGSSATQIGYRLSFALALCEGPILGVGRVWADGEEISADDLNMRVYPGDEDQIPDPAIHGLLGDDAPAYRGIAYVVLEDLALERWGNRVPQLHFEVTRAARDGRGMSREVQAVALIPGTGEYSLATTPVSYDKGLGETQVINHNTPVAGTDFRASMQALGRELPRVGSVSVVVSWFGDDLRVSDCTLRPKVEDKSRDGQGMAWRAGGIARDQADEVARVDGRPIYGGTPADGSVIEALRDIAASGRRAVFYPFILMEQMAGNGRPDPWSGAGDQPVMPWRGRITSSIAAGRPGSPAGTAAAAAEVAAFFGSAQAHQFTRDGDRITYTGPQEWSYRRFILHYAHLCAAAGGIDAFLIGSEMIGLTQIQAVNGTFPAVSQLRRLAGDVRSILGEGVKIGYAADWSEYFGYQPPSGDVYFHLDPLWADDAIDFIGIDNYMPLSDWRDGEDHLDARWGRIDNPDYLRANVAGGEGYDWYYVRDEDRRMQVRTPIHDGLFDEHWLWRYKDIANWWANPHHERVGGQRRAGKTPWVPRSKPIWFTEMGCAALDKGTNQPNKFLDAMSSESMLPWFSDGRRDDNVQAAYIRAMTDYWGDPTNNPARAAYGRTGAGRMIEMDRAHVWAWDARPYPAFPARTDLWSDGPAWQRGHWLNGRAGAVPLADVVAEICRDAGVKAFDTSGLYGLVKGYAISGAESGRAALQPLMLAHGFDAVERDGVLRFSMRDARIDAALGPDDMAITDDLDGPEFTRASDAEIPGRVRLTHIEAGGDYAARTAETQVPGGTFLTVSDSELPMALTPGDGQMMAERWVSETQVARDMVRFALPPSLGVMGPGDVVELTETSGTVRRWRIDRIERAGAVTVDAVRVEPGVYRPARTPEVGASSRAFVPPIPVWPVFLDLPLLRGDEVAHAPHVAATATPWPGSAAVWASVEEAGGYAPNTMLAQPAVMGVTTTPLAAVQPGVWDRGPALRVQIKGGSLESATEAALLAGANLMAIGDGSAEGWELLQFRDARLIAPGLWEIQTRLRGQAGTDAFMPAVWPVGSTVVLLDAAVVQVDLPPSARNQMRHWRIGPGTRAPDDPSYRHIGAAFRGAGLRPLSPCHLAVRGTAITWVRRTRVHGDDWGGPDVPLGEAQERYSARLVRDGSVLAETIVGEPRWTVPAQMWNAAKAGGAFEIQIAQLSDMFGAGPYARMTVNG</sequence>